<proteinExistence type="predicted"/>
<reference evidence="2" key="1">
    <citation type="submission" date="2021-06" db="EMBL/GenBank/DDBJ databases">
        <authorList>
            <person name="Kallberg Y."/>
            <person name="Tangrot J."/>
            <person name="Rosling A."/>
        </authorList>
    </citation>
    <scope>NUCLEOTIDE SEQUENCE</scope>
    <source>
        <strain evidence="2">IA702</strain>
    </source>
</reference>
<gene>
    <name evidence="2" type="ORF">POCULU_LOCUS10373</name>
</gene>
<accession>A0A9N9H565</accession>
<protein>
    <submittedName>
        <fullName evidence="2">7082_t:CDS:1</fullName>
    </submittedName>
</protein>
<sequence length="43" mass="4860">KLESLASLDQVYKQNIAIQEEIGRADEEKKPENRTEGSKVEEG</sequence>
<evidence type="ECO:0000313" key="3">
    <source>
        <dbReference type="Proteomes" id="UP000789572"/>
    </source>
</evidence>
<dbReference type="EMBL" id="CAJVPJ010005183">
    <property type="protein sequence ID" value="CAG8659315.1"/>
    <property type="molecule type" value="Genomic_DNA"/>
</dbReference>
<name>A0A9N9H565_9GLOM</name>
<organism evidence="2 3">
    <name type="scientific">Paraglomus occultum</name>
    <dbReference type="NCBI Taxonomy" id="144539"/>
    <lineage>
        <taxon>Eukaryota</taxon>
        <taxon>Fungi</taxon>
        <taxon>Fungi incertae sedis</taxon>
        <taxon>Mucoromycota</taxon>
        <taxon>Glomeromycotina</taxon>
        <taxon>Glomeromycetes</taxon>
        <taxon>Paraglomerales</taxon>
        <taxon>Paraglomeraceae</taxon>
        <taxon>Paraglomus</taxon>
    </lineage>
</organism>
<dbReference type="Proteomes" id="UP000789572">
    <property type="component" value="Unassembled WGS sequence"/>
</dbReference>
<feature type="region of interest" description="Disordered" evidence="1">
    <location>
        <begin position="18"/>
        <end position="43"/>
    </location>
</feature>
<feature type="compositionally biased region" description="Basic and acidic residues" evidence="1">
    <location>
        <begin position="21"/>
        <end position="43"/>
    </location>
</feature>
<evidence type="ECO:0000313" key="2">
    <source>
        <dbReference type="EMBL" id="CAG8659315.1"/>
    </source>
</evidence>
<feature type="non-terminal residue" evidence="2">
    <location>
        <position position="43"/>
    </location>
</feature>
<keyword evidence="3" id="KW-1185">Reference proteome</keyword>
<comment type="caution">
    <text evidence="2">The sequence shown here is derived from an EMBL/GenBank/DDBJ whole genome shotgun (WGS) entry which is preliminary data.</text>
</comment>
<evidence type="ECO:0000256" key="1">
    <source>
        <dbReference type="SAM" id="MobiDB-lite"/>
    </source>
</evidence>
<feature type="non-terminal residue" evidence="2">
    <location>
        <position position="1"/>
    </location>
</feature>
<dbReference type="AlphaFoldDB" id="A0A9N9H565"/>